<organism evidence="2 3">
    <name type="scientific">Sulfurimonas crateris</name>
    <dbReference type="NCBI Taxonomy" id="2574727"/>
    <lineage>
        <taxon>Bacteria</taxon>
        <taxon>Pseudomonadati</taxon>
        <taxon>Campylobacterota</taxon>
        <taxon>Epsilonproteobacteria</taxon>
        <taxon>Campylobacterales</taxon>
        <taxon>Sulfurimonadaceae</taxon>
        <taxon>Sulfurimonas</taxon>
    </lineage>
</organism>
<dbReference type="InterPro" id="IPR027024">
    <property type="entry name" value="UCP027386_ABC_sbc_TM0202"/>
</dbReference>
<sequence>MKSFISTVFTLLLLGSNSLIAGEKLDKIVVSGPFASVSHPILHIIETNALSDVADKVEFKLWKNPDELRAMTIKGDVDFVAIPTNTAAILNNKGVDIRLLNVSVWGILGMISRDNSLKTLKDFKGKKIAVPFRADMPDIVFKQLLKKEGLDPKEDFELLYVASPVDAMQMLIMRRIDHALLAEPAISMALRKTKSFPVSLVAPDLYRSVDLQDEWGKVFDTNGDVPEAGIAVMGHVKDEHVIKRFKEEYAKSLEWYRANPKEAGKLVAKNIDMLSEEGISDSISHIRFKNVSAAEAKRELEFFFNVLKEEEPKSIGGKLPQNSFYYGL</sequence>
<proteinExistence type="predicted"/>
<dbReference type="Gene3D" id="3.40.190.10">
    <property type="entry name" value="Periplasmic binding protein-like II"/>
    <property type="match status" value="2"/>
</dbReference>
<dbReference type="Pfam" id="PF12974">
    <property type="entry name" value="Phosphonate-bd"/>
    <property type="match status" value="1"/>
</dbReference>
<comment type="caution">
    <text evidence="2">The sequence shown here is derived from an EMBL/GenBank/DDBJ whole genome shotgun (WGS) entry which is preliminary data.</text>
</comment>
<feature type="chain" id="PRO_5020185397" evidence="1">
    <location>
        <begin position="22"/>
        <end position="328"/>
    </location>
</feature>
<dbReference type="Proteomes" id="UP000309561">
    <property type="component" value="Unassembled WGS sequence"/>
</dbReference>
<gene>
    <name evidence="2" type="ORF">FCU45_06285</name>
</gene>
<dbReference type="OrthoDB" id="9814375at2"/>
<dbReference type="RefSeq" id="WP_137013430.1">
    <property type="nucleotide sequence ID" value="NZ_SZPX01000004.1"/>
</dbReference>
<accession>A0A4V5TLY4</accession>
<keyword evidence="1" id="KW-0732">Signal</keyword>
<dbReference type="PANTHER" id="PTHR30024:SF46">
    <property type="entry name" value="ABC TRANSPORTER, SUBSTRATE-BINDING LIPOPROTEIN"/>
    <property type="match status" value="1"/>
</dbReference>
<dbReference type="PIRSF" id="PIRSF027386">
    <property type="entry name" value="UCP027386_ABC_sbc_TM0202"/>
    <property type="match status" value="1"/>
</dbReference>
<evidence type="ECO:0000256" key="1">
    <source>
        <dbReference type="SAM" id="SignalP"/>
    </source>
</evidence>
<keyword evidence="3" id="KW-1185">Reference proteome</keyword>
<feature type="signal peptide" evidence="1">
    <location>
        <begin position="1"/>
        <end position="21"/>
    </location>
</feature>
<dbReference type="AlphaFoldDB" id="A0A4V5TLY4"/>
<protein>
    <submittedName>
        <fullName evidence="2">ABC transporter substrate-binding protein</fullName>
    </submittedName>
</protein>
<dbReference type="EMBL" id="SZPX01000004">
    <property type="protein sequence ID" value="TKI69663.1"/>
    <property type="molecule type" value="Genomic_DNA"/>
</dbReference>
<evidence type="ECO:0000313" key="2">
    <source>
        <dbReference type="EMBL" id="TKI69663.1"/>
    </source>
</evidence>
<dbReference type="PANTHER" id="PTHR30024">
    <property type="entry name" value="ALIPHATIC SULFONATES-BINDING PROTEIN-RELATED"/>
    <property type="match status" value="1"/>
</dbReference>
<dbReference type="SUPFAM" id="SSF53850">
    <property type="entry name" value="Periplasmic binding protein-like II"/>
    <property type="match status" value="1"/>
</dbReference>
<name>A0A4V5TLY4_9BACT</name>
<evidence type="ECO:0000313" key="3">
    <source>
        <dbReference type="Proteomes" id="UP000309561"/>
    </source>
</evidence>
<reference evidence="2 3" key="1">
    <citation type="submission" date="2019-04" db="EMBL/GenBank/DDBJ databases">
        <title>Sulfurimonas crateris sp. nov. a facultative anaerobic sulfur-oxidizing chemolithautotrophic bacterium isolated from a terrestrial mud vulcano.</title>
        <authorList>
            <person name="Ratnikova N.M."/>
            <person name="Slobodkin A.I."/>
            <person name="Merkel A.Y."/>
            <person name="Novikov A."/>
            <person name="Bonch-Osmolovskaya E.A."/>
            <person name="Slobodkina G.B."/>
        </authorList>
    </citation>
    <scope>NUCLEOTIDE SEQUENCE [LARGE SCALE GENOMIC DNA]</scope>
    <source>
        <strain evidence="2 3">SN118</strain>
    </source>
</reference>